<sequence>MESFYNICVALSLGIVIGFLFGGIKLTTKRTYTEAQSRAARKFINRAAFVLKYFTFLLLALGLVWCTYFLILGAVIPEQTDYANNVSELIVSVLTVISIIFAFVEFLRRTDDKD</sequence>
<evidence type="ECO:0000313" key="2">
    <source>
        <dbReference type="EMBL" id="TLD01885.1"/>
    </source>
</evidence>
<name>A0A4U8QA28_9FIRM</name>
<accession>A0A4U8QA28</accession>
<reference evidence="2 3" key="1">
    <citation type="journal article" date="2019" name="Anaerobe">
        <title>Detection of Robinsoniella peoriensis in multiple bone samples of a trauma patient.</title>
        <authorList>
            <person name="Schrottner P."/>
            <person name="Hartwich K."/>
            <person name="Bunk B."/>
            <person name="Schober I."/>
            <person name="Helbig S."/>
            <person name="Rudolph W.W."/>
            <person name="Gunzer F."/>
        </authorList>
    </citation>
    <scope>NUCLEOTIDE SEQUENCE [LARGE SCALE GENOMIC DNA]</scope>
    <source>
        <strain evidence="2 3">DSM 106044</strain>
    </source>
</reference>
<keyword evidence="1" id="KW-1133">Transmembrane helix</keyword>
<feature type="transmembrane region" description="Helical" evidence="1">
    <location>
        <begin position="89"/>
        <end position="107"/>
    </location>
</feature>
<evidence type="ECO:0000313" key="3">
    <source>
        <dbReference type="Proteomes" id="UP000306509"/>
    </source>
</evidence>
<dbReference type="Proteomes" id="UP000306509">
    <property type="component" value="Unassembled WGS sequence"/>
</dbReference>
<proteinExistence type="predicted"/>
<evidence type="ECO:0008006" key="4">
    <source>
        <dbReference type="Google" id="ProtNLM"/>
    </source>
</evidence>
<dbReference type="STRING" id="180332.GCA_000797495_04308"/>
<keyword evidence="3" id="KW-1185">Reference proteome</keyword>
<dbReference type="RefSeq" id="WP_044293286.1">
    <property type="nucleotide sequence ID" value="NZ_JTGN01000001.1"/>
</dbReference>
<organism evidence="2 3">
    <name type="scientific">Robinsoniella peoriensis</name>
    <dbReference type="NCBI Taxonomy" id="180332"/>
    <lineage>
        <taxon>Bacteria</taxon>
        <taxon>Bacillati</taxon>
        <taxon>Bacillota</taxon>
        <taxon>Clostridia</taxon>
        <taxon>Lachnospirales</taxon>
        <taxon>Lachnospiraceae</taxon>
        <taxon>Robinsoniella</taxon>
    </lineage>
</organism>
<gene>
    <name evidence="2" type="ORF">DSM106044_01255</name>
</gene>
<comment type="caution">
    <text evidence="2">The sequence shown here is derived from an EMBL/GenBank/DDBJ whole genome shotgun (WGS) entry which is preliminary data.</text>
</comment>
<protein>
    <recommendedName>
        <fullName evidence="4">Transporter</fullName>
    </recommendedName>
</protein>
<keyword evidence="1" id="KW-0472">Membrane</keyword>
<dbReference type="AlphaFoldDB" id="A0A4U8QA28"/>
<feature type="transmembrane region" description="Helical" evidence="1">
    <location>
        <begin position="6"/>
        <end position="28"/>
    </location>
</feature>
<feature type="transmembrane region" description="Helical" evidence="1">
    <location>
        <begin position="49"/>
        <end position="77"/>
    </location>
</feature>
<evidence type="ECO:0000256" key="1">
    <source>
        <dbReference type="SAM" id="Phobius"/>
    </source>
</evidence>
<keyword evidence="1" id="KW-0812">Transmembrane</keyword>
<dbReference type="EMBL" id="QGQD01000025">
    <property type="protein sequence ID" value="TLD01885.1"/>
    <property type="molecule type" value="Genomic_DNA"/>
</dbReference>